<evidence type="ECO:0000256" key="1">
    <source>
        <dbReference type="ARBA" id="ARBA00005104"/>
    </source>
</evidence>
<dbReference type="STRING" id="1077974.GOEFS_050_00680"/>
<dbReference type="InterPro" id="IPR024072">
    <property type="entry name" value="DHFR-like_dom_sf"/>
</dbReference>
<reference evidence="5 6" key="1">
    <citation type="submission" date="2011-12" db="EMBL/GenBank/DDBJ databases">
        <title>Whole genome shotgun sequence of Gordonia effusa NBRC 100432.</title>
        <authorList>
            <person name="Yoshida I."/>
            <person name="Takarada H."/>
            <person name="Hosoyama A."/>
            <person name="Tsuchikane K."/>
            <person name="Katsumata H."/>
            <person name="Yamazaki S."/>
            <person name="Fujita N."/>
        </authorList>
    </citation>
    <scope>NUCLEOTIDE SEQUENCE [LARGE SCALE GENOMIC DNA]</scope>
    <source>
        <strain evidence="5 6">NBRC 100432</strain>
    </source>
</reference>
<comment type="pathway">
    <text evidence="1">Cofactor biosynthesis; riboflavin biosynthesis.</text>
</comment>
<dbReference type="EMBL" id="BAEH01000050">
    <property type="protein sequence ID" value="GAB18290.1"/>
    <property type="molecule type" value="Genomic_DNA"/>
</dbReference>
<dbReference type="InterPro" id="IPR050765">
    <property type="entry name" value="Riboflavin_Biosynth_HTPR"/>
</dbReference>
<evidence type="ECO:0000256" key="2">
    <source>
        <dbReference type="ARBA" id="ARBA00022857"/>
    </source>
</evidence>
<evidence type="ECO:0000259" key="4">
    <source>
        <dbReference type="Pfam" id="PF01872"/>
    </source>
</evidence>
<gene>
    <name evidence="5" type="ORF">GOEFS_050_00680</name>
</gene>
<dbReference type="PANTHER" id="PTHR38011:SF7">
    <property type="entry name" value="2,5-DIAMINO-6-RIBOSYLAMINO-4(3H)-PYRIMIDINONE 5'-PHOSPHATE REDUCTASE"/>
    <property type="match status" value="1"/>
</dbReference>
<dbReference type="GO" id="GO:0009231">
    <property type="term" value="P:riboflavin biosynthetic process"/>
    <property type="evidence" value="ECO:0007669"/>
    <property type="project" value="InterPro"/>
</dbReference>
<accession>H0QZN9</accession>
<feature type="domain" description="Bacterial bifunctional deaminase-reductase C-terminal" evidence="4">
    <location>
        <begin position="38"/>
        <end position="222"/>
    </location>
</feature>
<dbReference type="AlphaFoldDB" id="H0QZN9"/>
<evidence type="ECO:0000256" key="3">
    <source>
        <dbReference type="ARBA" id="ARBA00023002"/>
    </source>
</evidence>
<keyword evidence="2" id="KW-0521">NADP</keyword>
<sequence length="239" mass="25377">MVFLLHKATQVTDPVPESGTELNEWLKRAYAYPAGDKPYLRVNFVASVDGSATIDGRSGGLANAGDKLIFHVLRELADAIIVGARTAVTENYGAPERGLLILVSASLSIPVDYEALSSSRVVVVTSKTADAARRAQLVDAGATIIDGGETAVDLPALVDYCRERGHTSLLCEGGPSLFGSLLADDLVDELCLTTSPTLAGGVGSRIAHGPNPIDLRRVQLDQLIGDDDGYLYARWTRRA</sequence>
<protein>
    <recommendedName>
        <fullName evidence="4">Bacterial bifunctional deaminase-reductase C-terminal domain-containing protein</fullName>
    </recommendedName>
</protein>
<dbReference type="PANTHER" id="PTHR38011">
    <property type="entry name" value="DIHYDROFOLATE REDUCTASE FAMILY PROTEIN (AFU_ORTHOLOGUE AFUA_8G06820)"/>
    <property type="match status" value="1"/>
</dbReference>
<dbReference type="Pfam" id="PF01872">
    <property type="entry name" value="RibD_C"/>
    <property type="match status" value="1"/>
</dbReference>
<dbReference type="Gene3D" id="3.40.430.10">
    <property type="entry name" value="Dihydrofolate Reductase, subunit A"/>
    <property type="match status" value="1"/>
</dbReference>
<evidence type="ECO:0000313" key="6">
    <source>
        <dbReference type="Proteomes" id="UP000035034"/>
    </source>
</evidence>
<keyword evidence="3" id="KW-0560">Oxidoreductase</keyword>
<name>H0QZN9_9ACTN</name>
<dbReference type="InterPro" id="IPR002734">
    <property type="entry name" value="RibDG_C"/>
</dbReference>
<organism evidence="5 6">
    <name type="scientific">Gordonia effusa NBRC 100432</name>
    <dbReference type="NCBI Taxonomy" id="1077974"/>
    <lineage>
        <taxon>Bacteria</taxon>
        <taxon>Bacillati</taxon>
        <taxon>Actinomycetota</taxon>
        <taxon>Actinomycetes</taxon>
        <taxon>Mycobacteriales</taxon>
        <taxon>Gordoniaceae</taxon>
        <taxon>Gordonia</taxon>
    </lineage>
</organism>
<dbReference type="SUPFAM" id="SSF53597">
    <property type="entry name" value="Dihydrofolate reductase-like"/>
    <property type="match status" value="1"/>
</dbReference>
<dbReference type="OrthoDB" id="5243299at2"/>
<proteinExistence type="predicted"/>
<dbReference type="Proteomes" id="UP000035034">
    <property type="component" value="Unassembled WGS sequence"/>
</dbReference>
<evidence type="ECO:0000313" key="5">
    <source>
        <dbReference type="EMBL" id="GAB18290.1"/>
    </source>
</evidence>
<keyword evidence="6" id="KW-1185">Reference proteome</keyword>
<comment type="caution">
    <text evidence="5">The sequence shown here is derived from an EMBL/GenBank/DDBJ whole genome shotgun (WGS) entry which is preliminary data.</text>
</comment>
<dbReference type="GO" id="GO:0008703">
    <property type="term" value="F:5-amino-6-(5-phosphoribosylamino)uracil reductase activity"/>
    <property type="evidence" value="ECO:0007669"/>
    <property type="project" value="InterPro"/>
</dbReference>
<dbReference type="eggNOG" id="COG1985">
    <property type="taxonomic scope" value="Bacteria"/>
</dbReference>